<reference evidence="1 2" key="1">
    <citation type="submission" date="2018-08" db="EMBL/GenBank/DDBJ databases">
        <title>Genomic investigation of the strawberry pathogen Phytophthora fragariae indicates pathogenicity is determined by transcriptional variation in three key races.</title>
        <authorList>
            <person name="Adams T.M."/>
            <person name="Armitage A.D."/>
            <person name="Sobczyk M.K."/>
            <person name="Bates H.J."/>
            <person name="Dunwell J.M."/>
            <person name="Nellist C.F."/>
            <person name="Harrison R.J."/>
        </authorList>
    </citation>
    <scope>NUCLEOTIDE SEQUENCE [LARGE SCALE GENOMIC DNA]</scope>
    <source>
        <strain evidence="1 2">NOV-9</strain>
    </source>
</reference>
<dbReference type="AlphaFoldDB" id="A0A6A3DFG0"/>
<protein>
    <submittedName>
        <fullName evidence="1">Uncharacterized protein</fullName>
    </submittedName>
</protein>
<sequence>MRCWCWRRAPRTCCVRGRCVVGEGGVACVDAVSTGCWSWERAPRTCCVRGRCVGAGCVHQGHGFRLEVFVKDVLRAWTRCWC</sequence>
<proteinExistence type="predicted"/>
<accession>A0A6A3DFG0</accession>
<dbReference type="EMBL" id="QXGF01004992">
    <property type="protein sequence ID" value="KAE8919083.1"/>
    <property type="molecule type" value="Genomic_DNA"/>
</dbReference>
<comment type="caution">
    <text evidence="1">The sequence shown here is derived from an EMBL/GenBank/DDBJ whole genome shotgun (WGS) entry which is preliminary data.</text>
</comment>
<dbReference type="Proteomes" id="UP000429523">
    <property type="component" value="Unassembled WGS sequence"/>
</dbReference>
<name>A0A6A3DFG0_9STRA</name>
<gene>
    <name evidence="1" type="ORF">PF009_g30604</name>
</gene>
<organism evidence="1 2">
    <name type="scientific">Phytophthora fragariae</name>
    <dbReference type="NCBI Taxonomy" id="53985"/>
    <lineage>
        <taxon>Eukaryota</taxon>
        <taxon>Sar</taxon>
        <taxon>Stramenopiles</taxon>
        <taxon>Oomycota</taxon>
        <taxon>Peronosporomycetes</taxon>
        <taxon>Peronosporales</taxon>
        <taxon>Peronosporaceae</taxon>
        <taxon>Phytophthora</taxon>
    </lineage>
</organism>
<evidence type="ECO:0000313" key="2">
    <source>
        <dbReference type="Proteomes" id="UP000429523"/>
    </source>
</evidence>
<evidence type="ECO:0000313" key="1">
    <source>
        <dbReference type="EMBL" id="KAE8919083.1"/>
    </source>
</evidence>